<keyword evidence="6" id="KW-1185">Reference proteome</keyword>
<feature type="compositionally biased region" description="Basic residues" evidence="3">
    <location>
        <begin position="594"/>
        <end position="603"/>
    </location>
</feature>
<dbReference type="SUPFAM" id="SSF54695">
    <property type="entry name" value="POZ domain"/>
    <property type="match status" value="1"/>
</dbReference>
<feature type="compositionally biased region" description="Low complexity" evidence="3">
    <location>
        <begin position="630"/>
        <end position="651"/>
    </location>
</feature>
<dbReference type="InterPro" id="IPR011333">
    <property type="entry name" value="SKP1/BTB/POZ_sf"/>
</dbReference>
<dbReference type="EMBL" id="LT552383">
    <property type="protein sequence ID" value="SAL98926.1"/>
    <property type="molecule type" value="Genomic_DNA"/>
</dbReference>
<evidence type="ECO:0000313" key="6">
    <source>
        <dbReference type="Proteomes" id="UP000078561"/>
    </source>
</evidence>
<dbReference type="Proteomes" id="UP000078561">
    <property type="component" value="Unassembled WGS sequence"/>
</dbReference>
<dbReference type="OrthoDB" id="432528at2759"/>
<dbReference type="Pfam" id="PF01344">
    <property type="entry name" value="Kelch_1"/>
    <property type="match status" value="1"/>
</dbReference>
<sequence>MSFLKSGQPIHTTGKNLAGLWRPSFVKTEKKLHVFGGGGNVAHDLHVLHFDDMRWETIQAAEGVSPSKRYGHTATQWNNSFIVFGGCNEFQDYCNDIHIFNMDTLTWTQPTITGSVCARYLHTSVVYEDKLFVYGGFAKSADCTYVLEEMNILDLKTMTWSIQYDIQPRYNHTATLVNHKMYIYGGKDEHGNTVSDLFVIHLQQQQQQYTCHLVLDGAQNSQMALLKSQHFCDAVCGKLFVFGRFLIKSNPISSNNNSSGGNNKNNGNNEVGYSGYSLWMLDLDTLEWQQQECDAHFQVGGWNYFTIIKEAHPTLIHTSMGAQPTERTNHLASSVSTHHLLFLGNTDPYRPQGYDHFRDALVINVESLGLYDITPNLPLLQQQPYQQAHGLTEFAPLLNNPELSDFLIVPSDGPAIHAHQIILMSRWPHFRNMYKSGMIESSARRIEIPEPHQVVMAFLTYLYTDQLDDDEPWEVVCDLLVMANMYLQHRLVKLCCQRLYQRHLTVSNCGVIFEKAMLVDETGLKVLALDYMFRHYGSVIKSNVLMHVSPSVQHVILEAVPVEAVLDVNGGRARTFTATALSHSFNHNLPSSITHHHHHHHPSTRPMDVDDSLSSSHDAPLRQQQHYMTSSSSSATLSPSMSQHQQIQSSSVAGQHPQRISSVTGLQRTAMANGLHTNSVEV</sequence>
<dbReference type="Pfam" id="PF24681">
    <property type="entry name" value="Kelch_KLHDC2_KLHL20_DRC7"/>
    <property type="match status" value="1"/>
</dbReference>
<dbReference type="Pfam" id="PF00651">
    <property type="entry name" value="BTB"/>
    <property type="match status" value="1"/>
</dbReference>
<dbReference type="AlphaFoldDB" id="A0A168MPC5"/>
<evidence type="ECO:0000256" key="3">
    <source>
        <dbReference type="SAM" id="MobiDB-lite"/>
    </source>
</evidence>
<keyword evidence="1" id="KW-0880">Kelch repeat</keyword>
<evidence type="ECO:0000256" key="1">
    <source>
        <dbReference type="ARBA" id="ARBA00022441"/>
    </source>
</evidence>
<gene>
    <name evidence="5" type="primary">ABSGL_04497.1 scaffold 5475</name>
</gene>
<dbReference type="InterPro" id="IPR015915">
    <property type="entry name" value="Kelch-typ_b-propeller"/>
</dbReference>
<dbReference type="SMART" id="SM00225">
    <property type="entry name" value="BTB"/>
    <property type="match status" value="1"/>
</dbReference>
<reference evidence="5" key="1">
    <citation type="submission" date="2016-04" db="EMBL/GenBank/DDBJ databases">
        <authorList>
            <person name="Evans L.H."/>
            <person name="Alamgir A."/>
            <person name="Owens N."/>
            <person name="Weber N.D."/>
            <person name="Virtaneva K."/>
            <person name="Barbian K."/>
            <person name="Babar A."/>
            <person name="Rosenke K."/>
        </authorList>
    </citation>
    <scope>NUCLEOTIDE SEQUENCE [LARGE SCALE GENOMIC DNA]</scope>
    <source>
        <strain evidence="5">CBS 101.48</strain>
    </source>
</reference>
<dbReference type="Gene3D" id="2.120.10.80">
    <property type="entry name" value="Kelch-type beta propeller"/>
    <property type="match status" value="2"/>
</dbReference>
<dbReference type="InterPro" id="IPR006652">
    <property type="entry name" value="Kelch_1"/>
</dbReference>
<dbReference type="Gene3D" id="3.30.710.10">
    <property type="entry name" value="Potassium Channel Kv1.1, Chain A"/>
    <property type="match status" value="1"/>
</dbReference>
<dbReference type="InParanoid" id="A0A168MPC5"/>
<dbReference type="STRING" id="4829.A0A168MPC5"/>
<dbReference type="PROSITE" id="PS50097">
    <property type="entry name" value="BTB"/>
    <property type="match status" value="1"/>
</dbReference>
<dbReference type="PANTHER" id="PTHR46093">
    <property type="entry name" value="ACYL-COA-BINDING DOMAIN-CONTAINING PROTEIN 5"/>
    <property type="match status" value="1"/>
</dbReference>
<feature type="region of interest" description="Disordered" evidence="3">
    <location>
        <begin position="589"/>
        <end position="660"/>
    </location>
</feature>
<feature type="domain" description="BTB" evidence="4">
    <location>
        <begin position="404"/>
        <end position="471"/>
    </location>
</feature>
<dbReference type="SUPFAM" id="SSF117281">
    <property type="entry name" value="Kelch motif"/>
    <property type="match status" value="1"/>
</dbReference>
<keyword evidence="2" id="KW-0677">Repeat</keyword>
<name>A0A168MPC5_ABSGL</name>
<evidence type="ECO:0000313" key="5">
    <source>
        <dbReference type="EMBL" id="SAL98926.1"/>
    </source>
</evidence>
<feature type="compositionally biased region" description="Polar residues" evidence="3">
    <location>
        <begin position="612"/>
        <end position="629"/>
    </location>
</feature>
<organism evidence="5">
    <name type="scientific">Absidia glauca</name>
    <name type="common">Pin mould</name>
    <dbReference type="NCBI Taxonomy" id="4829"/>
    <lineage>
        <taxon>Eukaryota</taxon>
        <taxon>Fungi</taxon>
        <taxon>Fungi incertae sedis</taxon>
        <taxon>Mucoromycota</taxon>
        <taxon>Mucoromycotina</taxon>
        <taxon>Mucoromycetes</taxon>
        <taxon>Mucorales</taxon>
        <taxon>Cunninghamellaceae</taxon>
        <taxon>Absidia</taxon>
    </lineage>
</organism>
<accession>A0A168MPC5</accession>
<evidence type="ECO:0000259" key="4">
    <source>
        <dbReference type="PROSITE" id="PS50097"/>
    </source>
</evidence>
<proteinExistence type="predicted"/>
<protein>
    <recommendedName>
        <fullName evidence="4">BTB domain-containing protein</fullName>
    </recommendedName>
</protein>
<dbReference type="PANTHER" id="PTHR46093:SF18">
    <property type="entry name" value="FIBRONECTIN TYPE-III DOMAIN-CONTAINING PROTEIN"/>
    <property type="match status" value="1"/>
</dbReference>
<dbReference type="InterPro" id="IPR000210">
    <property type="entry name" value="BTB/POZ_dom"/>
</dbReference>
<evidence type="ECO:0000256" key="2">
    <source>
        <dbReference type="ARBA" id="ARBA00022737"/>
    </source>
</evidence>